<feature type="region of interest" description="Disordered" evidence="6">
    <location>
        <begin position="218"/>
        <end position="246"/>
    </location>
</feature>
<dbReference type="InterPro" id="IPR036097">
    <property type="entry name" value="HisK_dim/P_sf"/>
</dbReference>
<dbReference type="Proteomes" id="UP000002668">
    <property type="component" value="Genome"/>
</dbReference>
<organism evidence="9">
    <name type="scientific">Leptosphaeria maculans (strain JN3 / isolate v23.1.3 / race Av1-4-5-6-7-8)</name>
    <name type="common">Blackleg fungus</name>
    <name type="synonym">Phoma lingam</name>
    <dbReference type="NCBI Taxonomy" id="985895"/>
    <lineage>
        <taxon>Eukaryota</taxon>
        <taxon>Fungi</taxon>
        <taxon>Dikarya</taxon>
        <taxon>Ascomycota</taxon>
        <taxon>Pezizomycotina</taxon>
        <taxon>Dothideomycetes</taxon>
        <taxon>Pleosporomycetidae</taxon>
        <taxon>Pleosporales</taxon>
        <taxon>Pleosporineae</taxon>
        <taxon>Leptosphaeriaceae</taxon>
        <taxon>Plenodomus</taxon>
        <taxon>Plenodomus lingam/Leptosphaeria maculans species complex</taxon>
    </lineage>
</organism>
<dbReference type="VEuPathDB" id="FungiDB:LEMA_P029480.1"/>
<dbReference type="InParanoid" id="E4ZW20"/>
<dbReference type="GO" id="GO:0009927">
    <property type="term" value="F:histidine phosphotransfer kinase activity"/>
    <property type="evidence" value="ECO:0007669"/>
    <property type="project" value="TreeGrafter"/>
</dbReference>
<dbReference type="SUPFAM" id="SSF55874">
    <property type="entry name" value="ATPase domain of HSP90 chaperone/DNA topoisomerase II/histidine kinase"/>
    <property type="match status" value="1"/>
</dbReference>
<evidence type="ECO:0000256" key="2">
    <source>
        <dbReference type="ARBA" id="ARBA00012438"/>
    </source>
</evidence>
<evidence type="ECO:0000256" key="5">
    <source>
        <dbReference type="ARBA" id="ARBA00022777"/>
    </source>
</evidence>
<evidence type="ECO:0000313" key="8">
    <source>
        <dbReference type="EMBL" id="CBX95796.1"/>
    </source>
</evidence>
<dbReference type="SUPFAM" id="SSF47384">
    <property type="entry name" value="Homodimeric domain of signal transducing histidine kinase"/>
    <property type="match status" value="1"/>
</dbReference>
<keyword evidence="5" id="KW-0418">Kinase</keyword>
<dbReference type="EC" id="2.7.13.3" evidence="2"/>
<evidence type="ECO:0000313" key="9">
    <source>
        <dbReference type="Proteomes" id="UP000002668"/>
    </source>
</evidence>
<keyword evidence="3" id="KW-0597">Phosphoprotein</keyword>
<dbReference type="SUPFAM" id="SSF55781">
    <property type="entry name" value="GAF domain-like"/>
    <property type="match status" value="1"/>
</dbReference>
<dbReference type="FunFam" id="1.10.287.130:FF:000023">
    <property type="entry name" value="Sensor histidine kinase/response regulator, putative"/>
    <property type="match status" value="1"/>
</dbReference>
<evidence type="ECO:0000256" key="6">
    <source>
        <dbReference type="SAM" id="MobiDB-lite"/>
    </source>
</evidence>
<dbReference type="Pfam" id="PF00512">
    <property type="entry name" value="HisKA"/>
    <property type="match status" value="1"/>
</dbReference>
<sequence>MALERDASVDDARARELYKYFRPPAVDGGLPDTVLAAHAQLVAWRLDAERSMITLIDEETQYFVAESTKTLHLDDNNKHDHPCDAIWAGCVRVPMAGRLCEHTLATLPPPDGGPACFEVLDLSKDERFNQLDFVKGTPHFRNYVGVPLRTRKGINIGSLFVIDSRIRPPLTKDERHFLGTMATNIIQHLEMNKEKRDNQRTVNMQRYLSTYVDPEFQRQRHMKSPSRTVGVKASSATLRSDHSDNAMDGAECHEVFTPAAELLKEALDLEEGGGGVVFLDTVTSLGRSQPFAADTDKSETSSGPESDPEESVRYSRSIPKEHPSSPDRRPQAQNSRTSNMFTEVLAHASYPVPKRNFSRLIARPFTALSPQLLSKLIKRYPRGKLFTLDKEGHIVSSTDDDKVNTVSSPNERSHRVAKSHSEVKALRAHFPMARQIIFLPLWDPTTSRSSACFVYNCSEYRHFSRNAELLYCITFTNCVMTEIGRLAAVKSDQQKSDFIGSISHELRSPLHGILASCEFLGETECSTFQRSLVSTADSCARTLLDTINMVLDYSNINTFEKKQKKSRRSRQGAPRTNSPSGTLQADLSVYQHVDIAAITEEVVDGVATGHTFSSMPNTPDGDLPQAQNGKCNDTKASLLLMNLSGNKDVELIIDIPARDWTYWSQPGALRRIIMNLVGNSLKYTKQGFVLVKVDAHEDYEHPTFGDSVTLTVTDSGQGMSAAYMKDKLFTPFAQESSLTPGTGLGLSLVKSIVRMLDGTIGVESSVGVGTKVTVELPMTRGAISSNGHREPTNHANSVVERVKDDSLEAVKKQLGDLPA</sequence>
<evidence type="ECO:0000256" key="3">
    <source>
        <dbReference type="ARBA" id="ARBA00022553"/>
    </source>
</evidence>
<dbReference type="SMART" id="SM00387">
    <property type="entry name" value="HATPase_c"/>
    <property type="match status" value="1"/>
</dbReference>
<reference evidence="9" key="1">
    <citation type="journal article" date="2011" name="Nat. Commun.">
        <title>Effector diversification within compartments of the Leptosphaeria maculans genome affected by Repeat-Induced Point mutations.</title>
        <authorList>
            <person name="Rouxel T."/>
            <person name="Grandaubert J."/>
            <person name="Hane J.K."/>
            <person name="Hoede C."/>
            <person name="van de Wouw A.P."/>
            <person name="Couloux A."/>
            <person name="Dominguez V."/>
            <person name="Anthouard V."/>
            <person name="Bally P."/>
            <person name="Bourras S."/>
            <person name="Cozijnsen A.J."/>
            <person name="Ciuffetti L.M."/>
            <person name="Degrave A."/>
            <person name="Dilmaghani A."/>
            <person name="Duret L."/>
            <person name="Fudal I."/>
            <person name="Goodwin S.B."/>
            <person name="Gout L."/>
            <person name="Glaser N."/>
            <person name="Linglin J."/>
            <person name="Kema G.H.J."/>
            <person name="Lapalu N."/>
            <person name="Lawrence C.B."/>
            <person name="May K."/>
            <person name="Meyer M."/>
            <person name="Ollivier B."/>
            <person name="Poulain J."/>
            <person name="Schoch C.L."/>
            <person name="Simon A."/>
            <person name="Spatafora J.W."/>
            <person name="Stachowiak A."/>
            <person name="Turgeon B.G."/>
            <person name="Tyler B.M."/>
            <person name="Vincent D."/>
            <person name="Weissenbach J."/>
            <person name="Amselem J."/>
            <person name="Quesneville H."/>
            <person name="Oliver R.P."/>
            <person name="Wincker P."/>
            <person name="Balesdent M.-H."/>
            <person name="Howlett B.J."/>
        </authorList>
    </citation>
    <scope>NUCLEOTIDE SEQUENCE [LARGE SCALE GENOMIC DNA]</scope>
    <source>
        <strain evidence="9">JN3 / isolate v23.1.3 / race Av1-4-5-6-7-8</strain>
    </source>
</reference>
<dbReference type="eggNOG" id="KOG0519">
    <property type="taxonomic scope" value="Eukaryota"/>
</dbReference>
<dbReference type="InterPro" id="IPR036890">
    <property type="entry name" value="HATPase_C_sf"/>
</dbReference>
<name>E4ZW20_LEPMJ</name>
<feature type="compositionally biased region" description="Basic and acidic residues" evidence="6">
    <location>
        <begin position="310"/>
        <end position="330"/>
    </location>
</feature>
<protein>
    <recommendedName>
        <fullName evidence="2">histidine kinase</fullName>
        <ecNumber evidence="2">2.7.13.3</ecNumber>
    </recommendedName>
</protein>
<dbReference type="PANTHER" id="PTHR43047:SF72">
    <property type="entry name" value="OSMOSENSING HISTIDINE PROTEIN KINASE SLN1"/>
    <property type="match status" value="1"/>
</dbReference>
<dbReference type="Gene3D" id="1.10.287.130">
    <property type="match status" value="1"/>
</dbReference>
<dbReference type="EMBL" id="FP929127">
    <property type="protein sequence ID" value="CBX95796.1"/>
    <property type="molecule type" value="Genomic_DNA"/>
</dbReference>
<dbReference type="InterPro" id="IPR003018">
    <property type="entry name" value="GAF"/>
</dbReference>
<dbReference type="PRINTS" id="PR00344">
    <property type="entry name" value="BCTRLSENSOR"/>
</dbReference>
<dbReference type="Gene3D" id="3.30.450.40">
    <property type="match status" value="1"/>
</dbReference>
<dbReference type="InterPro" id="IPR004358">
    <property type="entry name" value="Sig_transdc_His_kin-like_C"/>
</dbReference>
<feature type="region of interest" description="Disordered" evidence="6">
    <location>
        <begin position="561"/>
        <end position="583"/>
    </location>
</feature>
<dbReference type="Gene3D" id="3.30.565.10">
    <property type="entry name" value="Histidine kinase-like ATPase, C-terminal domain"/>
    <property type="match status" value="1"/>
</dbReference>
<dbReference type="CDD" id="cd00082">
    <property type="entry name" value="HisKA"/>
    <property type="match status" value="1"/>
</dbReference>
<dbReference type="InterPro" id="IPR003661">
    <property type="entry name" value="HisK_dim/P_dom"/>
</dbReference>
<feature type="region of interest" description="Disordered" evidence="6">
    <location>
        <begin position="289"/>
        <end position="335"/>
    </location>
</feature>
<dbReference type="HOGENOM" id="CLU_002763_0_1_1"/>
<dbReference type="OMA" id="GCFCWSS"/>
<dbReference type="FunFam" id="3.30.450.40:FF:000083">
    <property type="entry name" value="Sensor histidine kinase/response regulator, putative (AFU_orthologue AFUA_4G00660)"/>
    <property type="match status" value="1"/>
</dbReference>
<dbReference type="AlphaFoldDB" id="E4ZW20"/>
<evidence type="ECO:0000256" key="4">
    <source>
        <dbReference type="ARBA" id="ARBA00022679"/>
    </source>
</evidence>
<dbReference type="STRING" id="985895.E4ZW20"/>
<keyword evidence="4" id="KW-0808">Transferase</keyword>
<dbReference type="PANTHER" id="PTHR43047">
    <property type="entry name" value="TWO-COMPONENT HISTIDINE PROTEIN KINASE"/>
    <property type="match status" value="1"/>
</dbReference>
<gene>
    <name evidence="8" type="ORF">LEMA_P029480.1</name>
</gene>
<dbReference type="Pfam" id="PF02518">
    <property type="entry name" value="HATPase_c"/>
    <property type="match status" value="1"/>
</dbReference>
<comment type="catalytic activity">
    <reaction evidence="1">
        <text>ATP + protein L-histidine = ADP + protein N-phospho-L-histidine.</text>
        <dbReference type="EC" id="2.7.13.3"/>
    </reaction>
</comment>
<proteinExistence type="predicted"/>
<feature type="region of interest" description="Disordered" evidence="6">
    <location>
        <begin position="609"/>
        <end position="629"/>
    </location>
</feature>
<dbReference type="GO" id="GO:0000155">
    <property type="term" value="F:phosphorelay sensor kinase activity"/>
    <property type="evidence" value="ECO:0007669"/>
    <property type="project" value="InterPro"/>
</dbReference>
<evidence type="ECO:0000256" key="1">
    <source>
        <dbReference type="ARBA" id="ARBA00000085"/>
    </source>
</evidence>
<dbReference type="Pfam" id="PF01590">
    <property type="entry name" value="GAF"/>
    <property type="match status" value="1"/>
</dbReference>
<dbReference type="PROSITE" id="PS50109">
    <property type="entry name" value="HIS_KIN"/>
    <property type="match status" value="1"/>
</dbReference>
<dbReference type="OrthoDB" id="303614at2759"/>
<feature type="domain" description="Histidine kinase" evidence="7">
    <location>
        <begin position="501"/>
        <end position="780"/>
    </location>
</feature>
<evidence type="ECO:0000259" key="7">
    <source>
        <dbReference type="PROSITE" id="PS50109"/>
    </source>
</evidence>
<feature type="compositionally biased region" description="Polar residues" evidence="6">
    <location>
        <begin position="574"/>
        <end position="583"/>
    </location>
</feature>
<dbReference type="GO" id="GO:0005886">
    <property type="term" value="C:plasma membrane"/>
    <property type="evidence" value="ECO:0007669"/>
    <property type="project" value="TreeGrafter"/>
</dbReference>
<dbReference type="InterPro" id="IPR003594">
    <property type="entry name" value="HATPase_dom"/>
</dbReference>
<dbReference type="SMART" id="SM00388">
    <property type="entry name" value="HisKA"/>
    <property type="match status" value="1"/>
</dbReference>
<accession>E4ZW20</accession>
<keyword evidence="9" id="KW-1185">Reference proteome</keyword>
<dbReference type="InterPro" id="IPR029016">
    <property type="entry name" value="GAF-like_dom_sf"/>
</dbReference>
<dbReference type="InterPro" id="IPR005467">
    <property type="entry name" value="His_kinase_dom"/>
</dbReference>